<feature type="domain" description="Uroporphyrinogen decarboxylase (URO-D)" evidence="11">
    <location>
        <begin position="138"/>
        <end position="154"/>
    </location>
</feature>
<evidence type="ECO:0000256" key="4">
    <source>
        <dbReference type="ARBA" id="ARBA00022793"/>
    </source>
</evidence>
<dbReference type="AlphaFoldDB" id="A0AAW9DX17"/>
<dbReference type="SUPFAM" id="SSF51726">
    <property type="entry name" value="UROD/MetE-like"/>
    <property type="match status" value="1"/>
</dbReference>
<feature type="domain" description="Uroporphyrinogen decarboxylase (URO-D)" evidence="10">
    <location>
        <begin position="19"/>
        <end position="28"/>
    </location>
</feature>
<dbReference type="PANTHER" id="PTHR21091">
    <property type="entry name" value="METHYLTETRAHYDROFOLATE:HOMOCYSTEINE METHYLTRANSFERASE RELATED"/>
    <property type="match status" value="1"/>
</dbReference>
<keyword evidence="7" id="KW-0963">Cytoplasm</keyword>
<comment type="catalytic activity">
    <reaction evidence="7 8">
        <text>uroporphyrinogen III + 4 H(+) = coproporphyrinogen III + 4 CO2</text>
        <dbReference type="Rhea" id="RHEA:19865"/>
        <dbReference type="ChEBI" id="CHEBI:15378"/>
        <dbReference type="ChEBI" id="CHEBI:16526"/>
        <dbReference type="ChEBI" id="CHEBI:57308"/>
        <dbReference type="ChEBI" id="CHEBI:57309"/>
        <dbReference type="EC" id="4.1.1.37"/>
    </reaction>
</comment>
<feature type="binding site" evidence="7">
    <location>
        <position position="74"/>
    </location>
    <ligand>
        <name>substrate</name>
    </ligand>
</feature>
<feature type="binding site" evidence="7">
    <location>
        <position position="150"/>
    </location>
    <ligand>
        <name>substrate</name>
    </ligand>
</feature>
<organism evidence="12 13">
    <name type="scientific">Acidiphilium acidophilum</name>
    <name type="common">Thiobacillus acidophilus</name>
    <dbReference type="NCBI Taxonomy" id="76588"/>
    <lineage>
        <taxon>Bacteria</taxon>
        <taxon>Pseudomonadati</taxon>
        <taxon>Pseudomonadota</taxon>
        <taxon>Alphaproteobacteria</taxon>
        <taxon>Acetobacterales</taxon>
        <taxon>Acidocellaceae</taxon>
        <taxon>Acidiphilium</taxon>
    </lineage>
</organism>
<keyword evidence="4 7" id="KW-0210">Decarboxylase</keyword>
<feature type="site" description="Transition state stabilizer" evidence="7">
    <location>
        <position position="74"/>
    </location>
</feature>
<feature type="binding site" evidence="7">
    <location>
        <begin position="24"/>
        <end position="28"/>
    </location>
    <ligand>
        <name>substrate</name>
    </ligand>
</feature>
<dbReference type="GO" id="GO:0004853">
    <property type="term" value="F:uroporphyrinogen decarboxylase activity"/>
    <property type="evidence" value="ECO:0007669"/>
    <property type="project" value="UniProtKB-UniRule"/>
</dbReference>
<proteinExistence type="inferred from homology"/>
<dbReference type="PROSITE" id="PS00906">
    <property type="entry name" value="UROD_1"/>
    <property type="match status" value="1"/>
</dbReference>
<evidence type="ECO:0000256" key="1">
    <source>
        <dbReference type="ARBA" id="ARBA00004804"/>
    </source>
</evidence>
<accession>A0AAW9DX17</accession>
<feature type="binding site" evidence="7">
    <location>
        <position position="204"/>
    </location>
    <ligand>
        <name>substrate</name>
    </ligand>
</feature>
<gene>
    <name evidence="7 12" type="primary">hemE</name>
    <name evidence="12" type="ORF">SIL87_18910</name>
</gene>
<dbReference type="PANTHER" id="PTHR21091:SF169">
    <property type="entry name" value="UROPORPHYRINOGEN DECARBOXYLASE"/>
    <property type="match status" value="1"/>
</dbReference>
<evidence type="ECO:0000256" key="3">
    <source>
        <dbReference type="ARBA" id="ARBA00012288"/>
    </source>
</evidence>
<comment type="similarity">
    <text evidence="2 7 9">Belongs to the uroporphyrinogen decarboxylase family.</text>
</comment>
<comment type="function">
    <text evidence="7">Catalyzes the decarboxylation of four acetate groups of uroporphyrinogen-III to yield coproporphyrinogen-III.</text>
</comment>
<protein>
    <recommendedName>
        <fullName evidence="3 7">Uroporphyrinogen decarboxylase</fullName>
        <shortName evidence="7">UPD</shortName>
        <shortName evidence="7">URO-D</shortName>
        <ecNumber evidence="3 7">4.1.1.37</ecNumber>
    </recommendedName>
</protein>
<comment type="subcellular location">
    <subcellularLocation>
        <location evidence="7">Cytoplasm</location>
    </subcellularLocation>
</comment>
<dbReference type="InterPro" id="IPR006361">
    <property type="entry name" value="Uroporphyrinogen_deCO2ase_HemE"/>
</dbReference>
<name>A0AAW9DX17_ACIAO</name>
<evidence type="ECO:0000259" key="11">
    <source>
        <dbReference type="PROSITE" id="PS00907"/>
    </source>
</evidence>
<dbReference type="Gene3D" id="3.20.20.210">
    <property type="match status" value="1"/>
</dbReference>
<sequence>MIDQPVLRVLQGEAVWPPPVWLMRQAGRYLPEYRKLRATAGNFIALCTTPAMATEVTLQPIRRFGMDAAILFSDILIPPWALGQKLRYAEGEGPLMERIETIADLDKLNLARLKPGTESVMETVSRVRAELPDATTLIGFAGSPFTVACYMLDGKGGKFDRTLGLVYSDPALVAAVIETMTTATIDYLSWQIEAGADCVMLFDSWAGLLPPDLFRAHVIRPTIRIVDAIKHRHPGVHVIGFPRLAGLMALPYIAETGISAFGMDVATDAAALARLMPRKIALQGNLDPLLLRAGGLSLDYAVERIANELAGSPHIFNLGHGIVPETPPEHVGMLIERLRALEPVPPSRALEDSRIAANSGS</sequence>
<dbReference type="RefSeq" id="WP_319616018.1">
    <property type="nucleotide sequence ID" value="NZ_JAWXYB010000018.1"/>
</dbReference>
<dbReference type="InterPro" id="IPR038071">
    <property type="entry name" value="UROD/MetE-like_sf"/>
</dbReference>
<comment type="caution">
    <text evidence="7">Lacks conserved residue(s) required for the propagation of feature annotation.</text>
</comment>
<evidence type="ECO:0000259" key="10">
    <source>
        <dbReference type="PROSITE" id="PS00906"/>
    </source>
</evidence>
<keyword evidence="5 7" id="KW-0456">Lyase</keyword>
<evidence type="ECO:0000313" key="12">
    <source>
        <dbReference type="EMBL" id="MDX5932827.1"/>
    </source>
</evidence>
<dbReference type="GO" id="GO:0005829">
    <property type="term" value="C:cytosol"/>
    <property type="evidence" value="ECO:0007669"/>
    <property type="project" value="TreeGrafter"/>
</dbReference>
<dbReference type="PROSITE" id="PS00907">
    <property type="entry name" value="UROD_2"/>
    <property type="match status" value="1"/>
</dbReference>
<evidence type="ECO:0000256" key="2">
    <source>
        <dbReference type="ARBA" id="ARBA00009935"/>
    </source>
</evidence>
<evidence type="ECO:0000256" key="8">
    <source>
        <dbReference type="RuleBase" id="RU000554"/>
    </source>
</evidence>
<evidence type="ECO:0000256" key="6">
    <source>
        <dbReference type="ARBA" id="ARBA00023244"/>
    </source>
</evidence>
<evidence type="ECO:0000256" key="5">
    <source>
        <dbReference type="ARBA" id="ARBA00023239"/>
    </source>
</evidence>
<evidence type="ECO:0000313" key="13">
    <source>
        <dbReference type="Proteomes" id="UP001279553"/>
    </source>
</evidence>
<dbReference type="HAMAP" id="MF_00218">
    <property type="entry name" value="URO_D"/>
    <property type="match status" value="1"/>
</dbReference>
<dbReference type="GO" id="GO:0019353">
    <property type="term" value="P:protoporphyrinogen IX biosynthetic process from glutamate"/>
    <property type="evidence" value="ECO:0007669"/>
    <property type="project" value="TreeGrafter"/>
</dbReference>
<dbReference type="InterPro" id="IPR000257">
    <property type="entry name" value="Uroporphyrinogen_deCOase"/>
</dbReference>
<comment type="subunit">
    <text evidence="7">Homodimer.</text>
</comment>
<keyword evidence="13" id="KW-1185">Reference proteome</keyword>
<evidence type="ECO:0000256" key="7">
    <source>
        <dbReference type="HAMAP-Rule" id="MF_00218"/>
    </source>
</evidence>
<dbReference type="EC" id="4.1.1.37" evidence="3 7"/>
<dbReference type="Proteomes" id="UP001279553">
    <property type="component" value="Unassembled WGS sequence"/>
</dbReference>
<evidence type="ECO:0000256" key="9">
    <source>
        <dbReference type="RuleBase" id="RU004169"/>
    </source>
</evidence>
<feature type="binding site" evidence="7">
    <location>
        <position position="320"/>
    </location>
    <ligand>
        <name>substrate</name>
    </ligand>
</feature>
<dbReference type="EMBL" id="JAWXYB010000018">
    <property type="protein sequence ID" value="MDX5932827.1"/>
    <property type="molecule type" value="Genomic_DNA"/>
</dbReference>
<keyword evidence="6 7" id="KW-0627">Porphyrin biosynthesis</keyword>
<dbReference type="Pfam" id="PF01208">
    <property type="entry name" value="URO-D"/>
    <property type="match status" value="1"/>
</dbReference>
<dbReference type="CDD" id="cd00717">
    <property type="entry name" value="URO-D"/>
    <property type="match status" value="1"/>
</dbReference>
<dbReference type="NCBIfam" id="TIGR01464">
    <property type="entry name" value="hemE"/>
    <property type="match status" value="1"/>
</dbReference>
<reference evidence="12 13" key="1">
    <citation type="submission" date="2023-11" db="EMBL/GenBank/DDBJ databases">
        <title>MicrobeMod: A computational toolkit for identifying prokaryotic methylation and restriction-modification with nanopore sequencing.</title>
        <authorList>
            <person name="Crits-Christoph A."/>
            <person name="Kang S.C."/>
            <person name="Lee H."/>
            <person name="Ostrov N."/>
        </authorList>
    </citation>
    <scope>NUCLEOTIDE SEQUENCE [LARGE SCALE GENOMIC DNA]</scope>
    <source>
        <strain evidence="12 13">DSMZ 700</strain>
    </source>
</reference>
<comment type="pathway">
    <text evidence="1 7 8">Porphyrin-containing compound metabolism; protoporphyrin-IX biosynthesis; coproporphyrinogen-III from 5-aminolevulinate: step 4/4.</text>
</comment>
<comment type="caution">
    <text evidence="12">The sequence shown here is derived from an EMBL/GenBank/DDBJ whole genome shotgun (WGS) entry which is preliminary data.</text>
</comment>